<evidence type="ECO:0000313" key="4">
    <source>
        <dbReference type="EMBL" id="GMA95402.1"/>
    </source>
</evidence>
<dbReference type="InterPro" id="IPR036663">
    <property type="entry name" value="Fumarylacetoacetase_C_sf"/>
</dbReference>
<sequence>MRFLRVGEAGHERPVVMDGSVFYDLRPLTDDLHPSFWASGGVARCRRALSAGALSPTSIEGERIGAAVPKPPSIICVGMNYAAHAAESGASAPEHVVVFFKKPNTVVGPNDPIVLPPGSRHTDWEVELAVVLGRELRHAPDDATALDAVAGYALANDLSEREHQLKVSGGQWSKGKSAAGFAPIGPWIATPDEVGDIQSLTMRSWVNGEPRQDSTTADMVFPVAAILRDLSRYMVLEAGDVVLTGTPEGVALSRRYPYLAPGDRVTMEIDGLGRIEQSVVEEADAA</sequence>
<organism evidence="4 5">
    <name type="scientific">Pseudolysinimonas kribbensis</name>
    <dbReference type="NCBI Taxonomy" id="433641"/>
    <lineage>
        <taxon>Bacteria</taxon>
        <taxon>Bacillati</taxon>
        <taxon>Actinomycetota</taxon>
        <taxon>Actinomycetes</taxon>
        <taxon>Micrococcales</taxon>
        <taxon>Microbacteriaceae</taxon>
        <taxon>Pseudolysinimonas</taxon>
    </lineage>
</organism>
<evidence type="ECO:0000256" key="1">
    <source>
        <dbReference type="ARBA" id="ARBA00010211"/>
    </source>
</evidence>
<dbReference type="PANTHER" id="PTHR42796:SF4">
    <property type="entry name" value="FUMARYLACETOACETATE HYDROLASE DOMAIN-CONTAINING PROTEIN 2A"/>
    <property type="match status" value="1"/>
</dbReference>
<protein>
    <submittedName>
        <fullName evidence="4">2-hydroxyhepta-2,4-diene-1,7-dioate isomerase</fullName>
    </submittedName>
</protein>
<keyword evidence="5" id="KW-1185">Reference proteome</keyword>
<dbReference type="EMBL" id="BSVB01000001">
    <property type="protein sequence ID" value="GMA95402.1"/>
    <property type="molecule type" value="Genomic_DNA"/>
</dbReference>
<dbReference type="SUPFAM" id="SSF56529">
    <property type="entry name" value="FAH"/>
    <property type="match status" value="1"/>
</dbReference>
<dbReference type="Gene3D" id="3.90.850.10">
    <property type="entry name" value="Fumarylacetoacetase-like, C-terminal domain"/>
    <property type="match status" value="1"/>
</dbReference>
<evidence type="ECO:0000259" key="3">
    <source>
        <dbReference type="Pfam" id="PF01557"/>
    </source>
</evidence>
<dbReference type="InterPro" id="IPR051121">
    <property type="entry name" value="FAH"/>
</dbReference>
<dbReference type="PANTHER" id="PTHR42796">
    <property type="entry name" value="FUMARYLACETOACETATE HYDROLASE DOMAIN-CONTAINING PROTEIN 2A-RELATED"/>
    <property type="match status" value="1"/>
</dbReference>
<dbReference type="Proteomes" id="UP001157034">
    <property type="component" value="Unassembled WGS sequence"/>
</dbReference>
<feature type="domain" description="Fumarylacetoacetase-like C-terminal" evidence="3">
    <location>
        <begin position="74"/>
        <end position="280"/>
    </location>
</feature>
<keyword evidence="4" id="KW-0413">Isomerase</keyword>
<proteinExistence type="inferred from homology"/>
<dbReference type="Pfam" id="PF01557">
    <property type="entry name" value="FAA_hydrolase"/>
    <property type="match status" value="1"/>
</dbReference>
<comment type="caution">
    <text evidence="4">The sequence shown here is derived from an EMBL/GenBank/DDBJ whole genome shotgun (WGS) entry which is preliminary data.</text>
</comment>
<keyword evidence="2" id="KW-0479">Metal-binding</keyword>
<reference evidence="5" key="1">
    <citation type="journal article" date="2019" name="Int. J. Syst. Evol. Microbiol.">
        <title>The Global Catalogue of Microorganisms (GCM) 10K type strain sequencing project: providing services to taxonomists for standard genome sequencing and annotation.</title>
        <authorList>
            <consortium name="The Broad Institute Genomics Platform"/>
            <consortium name="The Broad Institute Genome Sequencing Center for Infectious Disease"/>
            <person name="Wu L."/>
            <person name="Ma J."/>
        </authorList>
    </citation>
    <scope>NUCLEOTIDE SEQUENCE [LARGE SCALE GENOMIC DNA]</scope>
    <source>
        <strain evidence="5">NBRC 108894</strain>
    </source>
</reference>
<comment type="similarity">
    <text evidence="1">Belongs to the FAH family.</text>
</comment>
<dbReference type="InterPro" id="IPR011234">
    <property type="entry name" value="Fumarylacetoacetase-like_C"/>
</dbReference>
<gene>
    <name evidence="4" type="ORF">GCM10025881_22260</name>
</gene>
<evidence type="ECO:0000256" key="2">
    <source>
        <dbReference type="ARBA" id="ARBA00022723"/>
    </source>
</evidence>
<name>A0ABQ6K988_9MICO</name>
<accession>A0ABQ6K988</accession>
<dbReference type="GO" id="GO:0016853">
    <property type="term" value="F:isomerase activity"/>
    <property type="evidence" value="ECO:0007669"/>
    <property type="project" value="UniProtKB-KW"/>
</dbReference>
<dbReference type="RefSeq" id="WP_284254176.1">
    <property type="nucleotide sequence ID" value="NZ_BAAAQO010000002.1"/>
</dbReference>
<evidence type="ECO:0000313" key="5">
    <source>
        <dbReference type="Proteomes" id="UP001157034"/>
    </source>
</evidence>